<organism evidence="2 3">
    <name type="scientific">Actinocorallia aurantiaca</name>
    <dbReference type="NCBI Taxonomy" id="46204"/>
    <lineage>
        <taxon>Bacteria</taxon>
        <taxon>Bacillati</taxon>
        <taxon>Actinomycetota</taxon>
        <taxon>Actinomycetes</taxon>
        <taxon>Streptosporangiales</taxon>
        <taxon>Thermomonosporaceae</taxon>
        <taxon>Actinocorallia</taxon>
    </lineage>
</organism>
<feature type="compositionally biased region" description="Basic and acidic residues" evidence="1">
    <location>
        <begin position="32"/>
        <end position="41"/>
    </location>
</feature>
<dbReference type="Proteomes" id="UP001501842">
    <property type="component" value="Unassembled WGS sequence"/>
</dbReference>
<evidence type="ECO:0000313" key="3">
    <source>
        <dbReference type="Proteomes" id="UP001501842"/>
    </source>
</evidence>
<evidence type="ECO:0008006" key="4">
    <source>
        <dbReference type="Google" id="ProtNLM"/>
    </source>
</evidence>
<dbReference type="PROSITE" id="PS51257">
    <property type="entry name" value="PROKAR_LIPOPROTEIN"/>
    <property type="match status" value="1"/>
</dbReference>
<comment type="caution">
    <text evidence="2">The sequence shown here is derived from an EMBL/GenBank/DDBJ whole genome shotgun (WGS) entry which is preliminary data.</text>
</comment>
<dbReference type="EMBL" id="BAAATZ010000012">
    <property type="protein sequence ID" value="GAA2727027.1"/>
    <property type="molecule type" value="Genomic_DNA"/>
</dbReference>
<feature type="region of interest" description="Disordered" evidence="1">
    <location>
        <begin position="30"/>
        <end position="49"/>
    </location>
</feature>
<reference evidence="3" key="1">
    <citation type="journal article" date="2019" name="Int. J. Syst. Evol. Microbiol.">
        <title>The Global Catalogue of Microorganisms (GCM) 10K type strain sequencing project: providing services to taxonomists for standard genome sequencing and annotation.</title>
        <authorList>
            <consortium name="The Broad Institute Genomics Platform"/>
            <consortium name="The Broad Institute Genome Sequencing Center for Infectious Disease"/>
            <person name="Wu L."/>
            <person name="Ma J."/>
        </authorList>
    </citation>
    <scope>NUCLEOTIDE SEQUENCE [LARGE SCALE GENOMIC DNA]</scope>
    <source>
        <strain evidence="3">JCM 8201</strain>
    </source>
</reference>
<gene>
    <name evidence="2" type="ORF">GCM10010439_31730</name>
</gene>
<proteinExistence type="predicted"/>
<accession>A0ABP6GQ72</accession>
<dbReference type="RefSeq" id="WP_344451150.1">
    <property type="nucleotide sequence ID" value="NZ_BAAATZ010000012.1"/>
</dbReference>
<evidence type="ECO:0000313" key="2">
    <source>
        <dbReference type="EMBL" id="GAA2727027.1"/>
    </source>
</evidence>
<keyword evidence="3" id="KW-1185">Reference proteome</keyword>
<evidence type="ECO:0000256" key="1">
    <source>
        <dbReference type="SAM" id="MobiDB-lite"/>
    </source>
</evidence>
<name>A0ABP6GQ72_9ACTN</name>
<sequence length="204" mass="20928">MGRSGGGRGAAARLAAVGLALMVLGAGCSGERYPDPPEPREPTSAPGERTIKRVDKAGGMVRSRIGVPKNVIYDLPEGAAGGSLVAYFLVPSEDDDGDGEASLVVATEVAPGTSPQKLKNAIYDVVYGDFGGLVNPSSAAASPGPLGGEVECGWTMTPEDGDMACTWYDEDTVGLIGFPGAGNTDEDLALITALFAAMRHDIER</sequence>
<protein>
    <recommendedName>
        <fullName evidence="4">Lipoprotein</fullName>
    </recommendedName>
</protein>